<reference evidence="3 4" key="1">
    <citation type="submission" date="2019-05" db="EMBL/GenBank/DDBJ databases">
        <authorList>
            <consortium name="Pathogen Informatics"/>
        </authorList>
    </citation>
    <scope>NUCLEOTIDE SEQUENCE [LARGE SCALE GENOMIC DNA]</scope>
    <source>
        <strain evidence="3 4">NCTC12204</strain>
    </source>
</reference>
<evidence type="ECO:0000313" key="4">
    <source>
        <dbReference type="Proteomes" id="UP000352698"/>
    </source>
</evidence>
<dbReference type="EMBL" id="CABEEP010000001">
    <property type="protein sequence ID" value="VTQ62631.1"/>
    <property type="molecule type" value="Genomic_DNA"/>
</dbReference>
<proteinExistence type="predicted"/>
<accession>A0A449E4D6</accession>
<dbReference type="GO" id="GO:0005737">
    <property type="term" value="C:cytoplasm"/>
    <property type="evidence" value="ECO:0007669"/>
    <property type="project" value="TreeGrafter"/>
</dbReference>
<dbReference type="GO" id="GO:0008080">
    <property type="term" value="F:N-acetyltransferase activity"/>
    <property type="evidence" value="ECO:0007669"/>
    <property type="project" value="InterPro"/>
</dbReference>
<sequence length="134" mass="15671">MEFSEEKKIDLDALFALYTAVGWSAYTKDIQQLALGIQQSLEVITVWHEQQLIGLIRSVGDGETILYIQDLLVHPAYQNKGIGTQLIEKMVQAYPKVRQKVLLTENEQRTRRFYEKCQFQSVATQEMICFYREY</sequence>
<protein>
    <submittedName>
        <fullName evidence="3">GNAT family acetyltransferase</fullName>
    </submittedName>
</protein>
<dbReference type="PANTHER" id="PTHR43626">
    <property type="entry name" value="ACYL-COA N-ACYLTRANSFERASE"/>
    <property type="match status" value="1"/>
</dbReference>
<dbReference type="InterPro" id="IPR016181">
    <property type="entry name" value="Acyl_CoA_acyltransferase"/>
</dbReference>
<comment type="caution">
    <text evidence="3">The sequence shown here is derived from an EMBL/GenBank/DDBJ whole genome shotgun (WGS) entry which is preliminary data.</text>
</comment>
<keyword evidence="1 3" id="KW-0808">Transferase</keyword>
<evidence type="ECO:0000313" key="3">
    <source>
        <dbReference type="EMBL" id="VTQ62631.1"/>
    </source>
</evidence>
<dbReference type="InterPro" id="IPR045039">
    <property type="entry name" value="NSI-like"/>
</dbReference>
<dbReference type="PROSITE" id="PS51186">
    <property type="entry name" value="GNAT"/>
    <property type="match status" value="1"/>
</dbReference>
<evidence type="ECO:0000256" key="2">
    <source>
        <dbReference type="ARBA" id="ARBA00023315"/>
    </source>
</evidence>
<dbReference type="RefSeq" id="WP_010737338.1">
    <property type="nucleotide sequence ID" value="NZ_CAACXU010000005.1"/>
</dbReference>
<organism evidence="3 4">
    <name type="scientific">Enterococcus hirae</name>
    <dbReference type="NCBI Taxonomy" id="1354"/>
    <lineage>
        <taxon>Bacteria</taxon>
        <taxon>Bacillati</taxon>
        <taxon>Bacillota</taxon>
        <taxon>Bacilli</taxon>
        <taxon>Lactobacillales</taxon>
        <taxon>Enterococcaceae</taxon>
        <taxon>Enterococcus</taxon>
    </lineage>
</organism>
<dbReference type="SUPFAM" id="SSF55729">
    <property type="entry name" value="Acyl-CoA N-acyltransferases (Nat)"/>
    <property type="match status" value="1"/>
</dbReference>
<dbReference type="InterPro" id="IPR000182">
    <property type="entry name" value="GNAT_dom"/>
</dbReference>
<dbReference type="Pfam" id="PF13508">
    <property type="entry name" value="Acetyltransf_7"/>
    <property type="match status" value="1"/>
</dbReference>
<name>A0A449E4D6_ENTHR</name>
<dbReference type="PANTHER" id="PTHR43626:SF4">
    <property type="entry name" value="GCN5-RELATED N-ACETYLTRANSFERASE 2, CHLOROPLASTIC"/>
    <property type="match status" value="1"/>
</dbReference>
<gene>
    <name evidence="3" type="ORF">NCTC12204_01066</name>
</gene>
<dbReference type="AlphaFoldDB" id="A0A449E4D6"/>
<dbReference type="Proteomes" id="UP000352698">
    <property type="component" value="Unassembled WGS sequence"/>
</dbReference>
<dbReference type="Gene3D" id="3.40.630.30">
    <property type="match status" value="1"/>
</dbReference>
<dbReference type="CDD" id="cd04301">
    <property type="entry name" value="NAT_SF"/>
    <property type="match status" value="1"/>
</dbReference>
<evidence type="ECO:0000256" key="1">
    <source>
        <dbReference type="ARBA" id="ARBA00022679"/>
    </source>
</evidence>
<keyword evidence="2" id="KW-0012">Acyltransferase</keyword>